<accession>A0A0G0MM53</accession>
<sequence>MKIAMIGQKGIPARSGGIERHVEELSIELAARGHEVLVFCRAWYAWPVRDYKGVRCIKTHSIATKHLDTITHTFLSILKAVQEKVDIFHFHGVGPSLLSWIPKLLRPSAKIVVTFHCIDRHHKKWGFIARTMLQIGERIACHIPHATIAVSKTLETYCRLSYGTTAKYIPNGTQILLEDSDPDLLKPFDLNPGNYLMMCSRLVPHKGVHTLINAWKQLKQTNPELLKNKKLAIVGGSAFTESYVKELHKLAENEPSIILTGNQSGNTLHSLFANSYAIIHPSESEGLPIAILEAMSYGKCVLSSDIPENRELTQDHGMTFRTNDEKDLKEKLAMLIENPNLVKAVGQEARLHVAKQYDWKDIAETTEYLYELLWLEPELTKQHIYKTKTSLQ</sequence>
<dbReference type="GO" id="GO:0016757">
    <property type="term" value="F:glycosyltransferase activity"/>
    <property type="evidence" value="ECO:0007669"/>
    <property type="project" value="InterPro"/>
</dbReference>
<dbReference type="PANTHER" id="PTHR45947">
    <property type="entry name" value="SULFOQUINOVOSYL TRANSFERASE SQD2"/>
    <property type="match status" value="1"/>
</dbReference>
<feature type="domain" description="Glycosyl transferase family 1" evidence="1">
    <location>
        <begin position="194"/>
        <end position="350"/>
    </location>
</feature>
<dbReference type="Pfam" id="PF00534">
    <property type="entry name" value="Glycos_transf_1"/>
    <property type="match status" value="1"/>
</dbReference>
<proteinExistence type="predicted"/>
<gene>
    <name evidence="3" type="ORF">UT30_C0001G0073</name>
</gene>
<comment type="caution">
    <text evidence="3">The sequence shown here is derived from an EMBL/GenBank/DDBJ whole genome shotgun (WGS) entry which is preliminary data.</text>
</comment>
<feature type="domain" description="Glycosyltransferase subfamily 4-like N-terminal" evidence="2">
    <location>
        <begin position="16"/>
        <end position="172"/>
    </location>
</feature>
<dbReference type="SUPFAM" id="SSF53756">
    <property type="entry name" value="UDP-Glycosyltransferase/glycogen phosphorylase"/>
    <property type="match status" value="1"/>
</dbReference>
<evidence type="ECO:0000313" key="3">
    <source>
        <dbReference type="EMBL" id="KKR05114.1"/>
    </source>
</evidence>
<dbReference type="EMBL" id="LBWG01000001">
    <property type="protein sequence ID" value="KKR05114.1"/>
    <property type="molecule type" value="Genomic_DNA"/>
</dbReference>
<dbReference type="PATRIC" id="fig|1618995.3.peg.76"/>
<keyword evidence="3" id="KW-0808">Transferase</keyword>
<evidence type="ECO:0000259" key="2">
    <source>
        <dbReference type="Pfam" id="PF13439"/>
    </source>
</evidence>
<dbReference type="InterPro" id="IPR028098">
    <property type="entry name" value="Glyco_trans_4-like_N"/>
</dbReference>
<dbReference type="PANTHER" id="PTHR45947:SF3">
    <property type="entry name" value="SULFOQUINOVOSYL TRANSFERASE SQD2"/>
    <property type="match status" value="1"/>
</dbReference>
<name>A0A0G0MM53_9BACT</name>
<dbReference type="InterPro" id="IPR050194">
    <property type="entry name" value="Glycosyltransferase_grp1"/>
</dbReference>
<dbReference type="Pfam" id="PF13439">
    <property type="entry name" value="Glyco_transf_4"/>
    <property type="match status" value="1"/>
</dbReference>
<dbReference type="CDD" id="cd03801">
    <property type="entry name" value="GT4_PimA-like"/>
    <property type="match status" value="1"/>
</dbReference>
<protein>
    <submittedName>
        <fullName evidence="3">Glycosyltransferase</fullName>
    </submittedName>
</protein>
<reference evidence="3 4" key="1">
    <citation type="journal article" date="2015" name="Nature">
        <title>rRNA introns, odd ribosomes, and small enigmatic genomes across a large radiation of phyla.</title>
        <authorList>
            <person name="Brown C.T."/>
            <person name="Hug L.A."/>
            <person name="Thomas B.C."/>
            <person name="Sharon I."/>
            <person name="Castelle C.J."/>
            <person name="Singh A."/>
            <person name="Wilkins M.J."/>
            <person name="Williams K.H."/>
            <person name="Banfield J.F."/>
        </authorList>
    </citation>
    <scope>NUCLEOTIDE SEQUENCE [LARGE SCALE GENOMIC DNA]</scope>
</reference>
<evidence type="ECO:0000259" key="1">
    <source>
        <dbReference type="Pfam" id="PF00534"/>
    </source>
</evidence>
<dbReference type="Proteomes" id="UP000033935">
    <property type="component" value="Unassembled WGS sequence"/>
</dbReference>
<dbReference type="InterPro" id="IPR001296">
    <property type="entry name" value="Glyco_trans_1"/>
</dbReference>
<organism evidence="3 4">
    <name type="scientific">Candidatus Uhrbacteria bacterium GW2011_GWF2_39_13</name>
    <dbReference type="NCBI Taxonomy" id="1618995"/>
    <lineage>
        <taxon>Bacteria</taxon>
        <taxon>Candidatus Uhriibacteriota</taxon>
    </lineage>
</organism>
<evidence type="ECO:0000313" key="4">
    <source>
        <dbReference type="Proteomes" id="UP000033935"/>
    </source>
</evidence>
<dbReference type="AlphaFoldDB" id="A0A0G0MM53"/>
<dbReference type="Gene3D" id="3.40.50.2000">
    <property type="entry name" value="Glycogen Phosphorylase B"/>
    <property type="match status" value="2"/>
</dbReference>